<evidence type="ECO:0000256" key="3">
    <source>
        <dbReference type="ARBA" id="ARBA00023163"/>
    </source>
</evidence>
<dbReference type="Gene3D" id="1.10.10.10">
    <property type="entry name" value="Winged helix-like DNA-binding domain superfamily/Winged helix DNA-binding domain"/>
    <property type="match status" value="1"/>
</dbReference>
<proteinExistence type="predicted"/>
<dbReference type="AlphaFoldDB" id="A0A7L4ZHZ3"/>
<dbReference type="GO" id="GO:0005829">
    <property type="term" value="C:cytosol"/>
    <property type="evidence" value="ECO:0007669"/>
    <property type="project" value="TreeGrafter"/>
</dbReference>
<keyword evidence="2" id="KW-0238">DNA-binding</keyword>
<name>A0A7L4ZHZ3_9FLAO</name>
<dbReference type="PANTHER" id="PTHR24567">
    <property type="entry name" value="CRP FAMILY TRANSCRIPTIONAL REGULATORY PROTEIN"/>
    <property type="match status" value="1"/>
</dbReference>
<accession>A0A7L4ZHZ3</accession>
<dbReference type="InterPro" id="IPR018490">
    <property type="entry name" value="cNMP-bd_dom_sf"/>
</dbReference>
<keyword evidence="3" id="KW-0804">Transcription</keyword>
<dbReference type="EMBL" id="CP019288">
    <property type="protein sequence ID" value="QHI36252.1"/>
    <property type="molecule type" value="Genomic_DNA"/>
</dbReference>
<keyword evidence="1" id="KW-0805">Transcription regulation</keyword>
<evidence type="ECO:0000256" key="1">
    <source>
        <dbReference type="ARBA" id="ARBA00023015"/>
    </source>
</evidence>
<protein>
    <submittedName>
        <fullName evidence="6">Transcriptional activator protein Anr</fullName>
    </submittedName>
</protein>
<dbReference type="Gene3D" id="2.60.120.10">
    <property type="entry name" value="Jelly Rolls"/>
    <property type="match status" value="1"/>
</dbReference>
<dbReference type="GO" id="GO:0003677">
    <property type="term" value="F:DNA binding"/>
    <property type="evidence" value="ECO:0007669"/>
    <property type="project" value="UniProtKB-KW"/>
</dbReference>
<dbReference type="PANTHER" id="PTHR24567:SF26">
    <property type="entry name" value="REGULATORY PROTEIN YEIL"/>
    <property type="match status" value="1"/>
</dbReference>
<dbReference type="InterPro" id="IPR014710">
    <property type="entry name" value="RmlC-like_jellyroll"/>
</dbReference>
<evidence type="ECO:0000313" key="7">
    <source>
        <dbReference type="Proteomes" id="UP000464657"/>
    </source>
</evidence>
<dbReference type="InterPro" id="IPR036390">
    <property type="entry name" value="WH_DNA-bd_sf"/>
</dbReference>
<feature type="domain" description="Cyclic nucleotide-binding" evidence="4">
    <location>
        <begin position="18"/>
        <end position="138"/>
    </location>
</feature>
<evidence type="ECO:0000256" key="2">
    <source>
        <dbReference type="ARBA" id="ARBA00023125"/>
    </source>
</evidence>
<dbReference type="InterPro" id="IPR012318">
    <property type="entry name" value="HTH_CRP"/>
</dbReference>
<dbReference type="KEGG" id="kan:IMCC3317_16110"/>
<dbReference type="SUPFAM" id="SSF51206">
    <property type="entry name" value="cAMP-binding domain-like"/>
    <property type="match status" value="1"/>
</dbReference>
<dbReference type="SUPFAM" id="SSF46785">
    <property type="entry name" value="Winged helix' DNA-binding domain"/>
    <property type="match status" value="1"/>
</dbReference>
<dbReference type="InterPro" id="IPR050397">
    <property type="entry name" value="Env_Response_Regulators"/>
</dbReference>
<evidence type="ECO:0000313" key="6">
    <source>
        <dbReference type="EMBL" id="QHI36252.1"/>
    </source>
</evidence>
<dbReference type="PROSITE" id="PS50042">
    <property type="entry name" value="CNMP_BINDING_3"/>
    <property type="match status" value="1"/>
</dbReference>
<dbReference type="Pfam" id="PF00027">
    <property type="entry name" value="cNMP_binding"/>
    <property type="match status" value="1"/>
</dbReference>
<gene>
    <name evidence="6" type="primary">anr</name>
    <name evidence="6" type="ORF">IMCC3317_16110</name>
</gene>
<feature type="domain" description="HTH crp-type" evidence="5">
    <location>
        <begin position="152"/>
        <end position="223"/>
    </location>
</feature>
<reference evidence="6 7" key="1">
    <citation type="journal article" date="2013" name="Int. J. Syst. Evol. Microbiol.">
        <title>Kordia antarctica sp. nov., isolated from Antarctic seawater.</title>
        <authorList>
            <person name="Baek K."/>
            <person name="Choi A."/>
            <person name="Kang I."/>
            <person name="Lee K."/>
            <person name="Cho J.C."/>
        </authorList>
    </citation>
    <scope>NUCLEOTIDE SEQUENCE [LARGE SCALE GENOMIC DNA]</scope>
    <source>
        <strain evidence="6 7">IMCC3317</strain>
    </source>
</reference>
<dbReference type="GO" id="GO:0003700">
    <property type="term" value="F:DNA-binding transcription factor activity"/>
    <property type="evidence" value="ECO:0007669"/>
    <property type="project" value="TreeGrafter"/>
</dbReference>
<sequence>MTDHSLLHNKFSFSNQDLIQGLPKSIVTILEANTKTIQFLAGTTIFQEGESPTGIFRVKKGKVKKFTTTNFGTQHLFYICREDEYLGYHALLSEELYADTATALTASEIEYIPKKDFLKAIDASHLLSQRLLRSLSHEFGVFINATKLLAKYTVRERSALNLLILEDKFRLASEVEVEIKINRDDLSNMVGTAKESLVRMLKDFKDEKLISTNGRSIFIKDYEGLLKVSNSV</sequence>
<dbReference type="SMART" id="SM00100">
    <property type="entry name" value="cNMP"/>
    <property type="match status" value="1"/>
</dbReference>
<dbReference type="InterPro" id="IPR000595">
    <property type="entry name" value="cNMP-bd_dom"/>
</dbReference>
<dbReference type="Pfam" id="PF13545">
    <property type="entry name" value="HTH_Crp_2"/>
    <property type="match status" value="1"/>
</dbReference>
<dbReference type="PROSITE" id="PS51063">
    <property type="entry name" value="HTH_CRP_2"/>
    <property type="match status" value="1"/>
</dbReference>
<keyword evidence="7" id="KW-1185">Reference proteome</keyword>
<dbReference type="RefSeq" id="WP_160128975.1">
    <property type="nucleotide sequence ID" value="NZ_CP019288.1"/>
</dbReference>
<dbReference type="InterPro" id="IPR036388">
    <property type="entry name" value="WH-like_DNA-bd_sf"/>
</dbReference>
<dbReference type="SMART" id="SM00419">
    <property type="entry name" value="HTH_CRP"/>
    <property type="match status" value="1"/>
</dbReference>
<dbReference type="Proteomes" id="UP000464657">
    <property type="component" value="Chromosome"/>
</dbReference>
<dbReference type="OrthoDB" id="9127033at2"/>
<evidence type="ECO:0000259" key="4">
    <source>
        <dbReference type="PROSITE" id="PS50042"/>
    </source>
</evidence>
<evidence type="ECO:0000259" key="5">
    <source>
        <dbReference type="PROSITE" id="PS51063"/>
    </source>
</evidence>
<organism evidence="6 7">
    <name type="scientific">Kordia antarctica</name>
    <dbReference type="NCBI Taxonomy" id="1218801"/>
    <lineage>
        <taxon>Bacteria</taxon>
        <taxon>Pseudomonadati</taxon>
        <taxon>Bacteroidota</taxon>
        <taxon>Flavobacteriia</taxon>
        <taxon>Flavobacteriales</taxon>
        <taxon>Flavobacteriaceae</taxon>
        <taxon>Kordia</taxon>
    </lineage>
</organism>
<dbReference type="CDD" id="cd00038">
    <property type="entry name" value="CAP_ED"/>
    <property type="match status" value="1"/>
</dbReference>